<organism evidence="2 3">
    <name type="scientific">Sporisorium graminicola</name>
    <dbReference type="NCBI Taxonomy" id="280036"/>
    <lineage>
        <taxon>Eukaryota</taxon>
        <taxon>Fungi</taxon>
        <taxon>Dikarya</taxon>
        <taxon>Basidiomycota</taxon>
        <taxon>Ustilaginomycotina</taxon>
        <taxon>Ustilaginomycetes</taxon>
        <taxon>Ustilaginales</taxon>
        <taxon>Ustilaginaceae</taxon>
        <taxon>Sporisorium</taxon>
    </lineage>
</organism>
<evidence type="ECO:0000313" key="2">
    <source>
        <dbReference type="EMBL" id="TKY88630.1"/>
    </source>
</evidence>
<dbReference type="Proteomes" id="UP000306050">
    <property type="component" value="Chromosome SGRAM_15"/>
</dbReference>
<dbReference type="GeneID" id="40725514"/>
<dbReference type="InterPro" id="IPR012341">
    <property type="entry name" value="6hp_glycosidase-like_sf"/>
</dbReference>
<gene>
    <name evidence="2" type="ORF">EX895_002619</name>
</gene>
<dbReference type="InterPro" id="IPR035398">
    <property type="entry name" value="Bac_rhamnosid_C"/>
</dbReference>
<dbReference type="Gene3D" id="2.60.420.10">
    <property type="entry name" value="Maltose phosphorylase, domain 3"/>
    <property type="match status" value="1"/>
</dbReference>
<proteinExistence type="predicted"/>
<dbReference type="OrthoDB" id="10036721at2759"/>
<dbReference type="GO" id="GO:0005975">
    <property type="term" value="P:carbohydrate metabolic process"/>
    <property type="evidence" value="ECO:0007669"/>
    <property type="project" value="InterPro"/>
</dbReference>
<comment type="caution">
    <text evidence="2">The sequence shown here is derived from an EMBL/GenBank/DDBJ whole genome shotgun (WGS) entry which is preliminary data.</text>
</comment>
<dbReference type="KEGG" id="sgra:EX895_002619"/>
<dbReference type="PANTHER" id="PTHR34987">
    <property type="entry name" value="C, PUTATIVE (AFU_ORTHOLOGUE AFUA_3G02880)-RELATED"/>
    <property type="match status" value="1"/>
</dbReference>
<accession>A0A4U7KVT1</accession>
<name>A0A4U7KVT1_9BASI</name>
<dbReference type="AlphaFoldDB" id="A0A4U7KVT1"/>
<dbReference type="RefSeq" id="XP_029740615.1">
    <property type="nucleotide sequence ID" value="XM_029883217.1"/>
</dbReference>
<dbReference type="Gene3D" id="1.50.10.10">
    <property type="match status" value="1"/>
</dbReference>
<keyword evidence="3" id="KW-1185">Reference proteome</keyword>
<dbReference type="Gene3D" id="2.60.120.560">
    <property type="entry name" value="Exo-inulinase, domain 1"/>
    <property type="match status" value="1"/>
</dbReference>
<feature type="domain" description="Alpha-L-rhamnosidase C-terminal" evidence="1">
    <location>
        <begin position="648"/>
        <end position="721"/>
    </location>
</feature>
<sequence length="739" mass="80952">MEVRYSEGYAGLLQPQGDGPYPFATALADTYRSHNLTVTAGQSYRAPFIQGGQRWQTLRASETATFDSIGFVPSFSTLEPDELPSHFSSSDSELNNIWRLGARTVLAACFDKGTQPTTWSTSSEGVLVQGQRPALTRKFYAMDPYTLTFESRIETGGTGWAVGFPAATLNGGLLLYIRNDSLTLGYGWSLLNQTSLPAYVLDSFPVSVREGRWLKVETEVADEHLAVTIEGQPIFNVSFSDYWIPGAPARQSYLRGSFGFGPWQDHVARYRNVQATSKNGTVLYSEALTDTSNRLLEEYGVATNLHPVCLDGAKRDRMVWLGDLYHTVRTVASSSARPDQIEGTLDYIFGYQTTEGTLPISPSMGYNPTKAMADARRRDTLNFVLQGDANIPTKAPPGSYGLLDYDVLGLLVYVRHVEDWGWSSWAEANLVHASRISEFIVSQINQTTGLVDFGGFLGPAQGSAIGFCSLSALRSFAKLSFNSTLQTEANRLEKALWGLWDSEKGSFRVSMMDGNISLAATAFAIQSGAIKPNDTEHMEPLLGRLGEIKVAIGGYLDSSANIYDPTATISPNVNGFLLEALAQAGQHHTAVDLMRGIWSRMLNNATTSTGTTWEYMSQTGQPGLSLFTSHSHPWSSAPTYVLPRYAAGLRPTAPGYAEFVVEPQPAAYNLSWATVNQKSPYGLIQVRWNQTSSQLRVSVRAPKETKGGVAVTLRNGTRRVTSLEARTGWQEVIVDQKDV</sequence>
<dbReference type="Pfam" id="PF17390">
    <property type="entry name" value="Bac_rhamnosid_C"/>
    <property type="match status" value="1"/>
</dbReference>
<dbReference type="SUPFAM" id="SSF48208">
    <property type="entry name" value="Six-hairpin glycosidases"/>
    <property type="match status" value="1"/>
</dbReference>
<dbReference type="InterPro" id="IPR008928">
    <property type="entry name" value="6-hairpin_glycosidase_sf"/>
</dbReference>
<evidence type="ECO:0000259" key="1">
    <source>
        <dbReference type="Pfam" id="PF17390"/>
    </source>
</evidence>
<dbReference type="PANTHER" id="PTHR34987:SF4">
    <property type="entry name" value="ALPHA-L-RHAMNOSIDASE C-TERMINAL DOMAIN-CONTAINING PROTEIN"/>
    <property type="match status" value="1"/>
</dbReference>
<protein>
    <recommendedName>
        <fullName evidence="1">Alpha-L-rhamnosidase C-terminal domain-containing protein</fullName>
    </recommendedName>
</protein>
<reference evidence="2 3" key="1">
    <citation type="submission" date="2019-05" db="EMBL/GenBank/DDBJ databases">
        <title>Sporisorium graminicola CBS 10092 draft sequencing and annotation.</title>
        <authorList>
            <person name="Solano-Gonzalez S."/>
            <person name="Caddick M.X."/>
            <person name="Darby A."/>
        </authorList>
    </citation>
    <scope>NUCLEOTIDE SEQUENCE [LARGE SCALE GENOMIC DNA]</scope>
    <source>
        <strain evidence="2 3">CBS 10092</strain>
    </source>
</reference>
<dbReference type="EMBL" id="SRRM01000008">
    <property type="protein sequence ID" value="TKY88630.1"/>
    <property type="molecule type" value="Genomic_DNA"/>
</dbReference>
<evidence type="ECO:0000313" key="3">
    <source>
        <dbReference type="Proteomes" id="UP000306050"/>
    </source>
</evidence>
<dbReference type="GO" id="GO:0003824">
    <property type="term" value="F:catalytic activity"/>
    <property type="evidence" value="ECO:0007669"/>
    <property type="project" value="UniProtKB-ARBA"/>
</dbReference>